<dbReference type="EMBL" id="CASHTH010000781">
    <property type="protein sequence ID" value="CAI8007493.1"/>
    <property type="molecule type" value="Genomic_DNA"/>
</dbReference>
<gene>
    <name evidence="1" type="ORF">GBAR_LOCUS5224</name>
</gene>
<evidence type="ECO:0000313" key="1">
    <source>
        <dbReference type="EMBL" id="CAI8007493.1"/>
    </source>
</evidence>
<sequence>ISIHSSTIRNIINSCPLSPYLTVALYTSVATSTSFVCASVKEPDNVTQFYSLIAWWRFPRYHPTTQHLSLI</sequence>
<organism evidence="1 2">
    <name type="scientific">Geodia barretti</name>
    <name type="common">Barrett's horny sponge</name>
    <dbReference type="NCBI Taxonomy" id="519541"/>
    <lineage>
        <taxon>Eukaryota</taxon>
        <taxon>Metazoa</taxon>
        <taxon>Porifera</taxon>
        <taxon>Demospongiae</taxon>
        <taxon>Heteroscleromorpha</taxon>
        <taxon>Tetractinellida</taxon>
        <taxon>Astrophorina</taxon>
        <taxon>Geodiidae</taxon>
        <taxon>Geodia</taxon>
    </lineage>
</organism>
<name>A0AA35W471_GEOBA</name>
<reference evidence="1" key="1">
    <citation type="submission" date="2023-03" db="EMBL/GenBank/DDBJ databases">
        <authorList>
            <person name="Steffen K."/>
            <person name="Cardenas P."/>
        </authorList>
    </citation>
    <scope>NUCLEOTIDE SEQUENCE</scope>
</reference>
<dbReference type="Proteomes" id="UP001174909">
    <property type="component" value="Unassembled WGS sequence"/>
</dbReference>
<protein>
    <submittedName>
        <fullName evidence="1">Uncharacterized protein</fullName>
    </submittedName>
</protein>
<feature type="non-terminal residue" evidence="1">
    <location>
        <position position="1"/>
    </location>
</feature>
<evidence type="ECO:0000313" key="2">
    <source>
        <dbReference type="Proteomes" id="UP001174909"/>
    </source>
</evidence>
<comment type="caution">
    <text evidence="1">The sequence shown here is derived from an EMBL/GenBank/DDBJ whole genome shotgun (WGS) entry which is preliminary data.</text>
</comment>
<keyword evidence="2" id="KW-1185">Reference proteome</keyword>
<proteinExistence type="predicted"/>
<accession>A0AA35W471</accession>
<dbReference type="AlphaFoldDB" id="A0AA35W471"/>
<feature type="non-terminal residue" evidence="1">
    <location>
        <position position="71"/>
    </location>
</feature>